<name>A0A2I1BU26_ASPN1</name>
<dbReference type="GO" id="GO:0000981">
    <property type="term" value="F:DNA-binding transcription factor activity, RNA polymerase II-specific"/>
    <property type="evidence" value="ECO:0007669"/>
    <property type="project" value="InterPro"/>
</dbReference>
<reference evidence="7" key="1">
    <citation type="journal article" date="2018" name="Proc. Natl. Acad. Sci. U.S.A.">
        <title>Linking secondary metabolites to gene clusters through genome sequencing of six diverse Aspergillus species.</title>
        <authorList>
            <person name="Kaerboelling I."/>
            <person name="Vesth T.C."/>
            <person name="Frisvad J.C."/>
            <person name="Nybo J.L."/>
            <person name="Theobald S."/>
            <person name="Kuo A."/>
            <person name="Bowyer P."/>
            <person name="Matsuda Y."/>
            <person name="Mondo S."/>
            <person name="Lyhne E.K."/>
            <person name="Kogle M.E."/>
            <person name="Clum A."/>
            <person name="Lipzen A."/>
            <person name="Salamov A."/>
            <person name="Ngan C.Y."/>
            <person name="Daum C."/>
            <person name="Chiniquy J."/>
            <person name="Barry K."/>
            <person name="LaButti K."/>
            <person name="Haridas S."/>
            <person name="Simmons B.A."/>
            <person name="Magnuson J.K."/>
            <person name="Mortensen U.H."/>
            <person name="Larsen T.O."/>
            <person name="Grigoriev I.V."/>
            <person name="Baker S.E."/>
            <person name="Andersen M.R."/>
        </authorList>
    </citation>
    <scope>NUCLEOTIDE SEQUENCE [LARGE SCALE GENOMIC DNA]</scope>
    <source>
        <strain evidence="7">IBT 16806</strain>
    </source>
</reference>
<dbReference type="STRING" id="1392255.A0A2I1BU26"/>
<dbReference type="GeneID" id="36537753"/>
<dbReference type="GO" id="GO:0000435">
    <property type="term" value="P:positive regulation of transcription from RNA polymerase II promoter by galactose"/>
    <property type="evidence" value="ECO:0007669"/>
    <property type="project" value="TreeGrafter"/>
</dbReference>
<dbReference type="PANTHER" id="PTHR47424:SF12">
    <property type="entry name" value="TRANSCRIPTION FACTOR ASQA"/>
    <property type="match status" value="1"/>
</dbReference>
<dbReference type="InterPro" id="IPR001138">
    <property type="entry name" value="Zn2Cys6_DnaBD"/>
</dbReference>
<dbReference type="InterPro" id="IPR036864">
    <property type="entry name" value="Zn2-C6_fun-type_DNA-bd_sf"/>
</dbReference>
<proteinExistence type="predicted"/>
<dbReference type="CDD" id="cd12148">
    <property type="entry name" value="fungal_TF_MHR"/>
    <property type="match status" value="1"/>
</dbReference>
<dbReference type="InterPro" id="IPR051127">
    <property type="entry name" value="Fungal_SecMet_Regulators"/>
</dbReference>
<evidence type="ECO:0000313" key="7">
    <source>
        <dbReference type="Proteomes" id="UP000234474"/>
    </source>
</evidence>
<accession>A0A2I1BU26</accession>
<dbReference type="GO" id="GO:0005634">
    <property type="term" value="C:nucleus"/>
    <property type="evidence" value="ECO:0007669"/>
    <property type="project" value="TreeGrafter"/>
</dbReference>
<dbReference type="SUPFAM" id="SSF57701">
    <property type="entry name" value="Zn2/Cys6 DNA-binding domain"/>
    <property type="match status" value="1"/>
</dbReference>
<dbReference type="EMBL" id="MSZS01000011">
    <property type="protein sequence ID" value="PKX88908.1"/>
    <property type="molecule type" value="Genomic_DNA"/>
</dbReference>
<keyword evidence="7" id="KW-1185">Reference proteome</keyword>
<dbReference type="Pfam" id="PF00172">
    <property type="entry name" value="Zn_clus"/>
    <property type="match status" value="1"/>
</dbReference>
<organism evidence="6 7">
    <name type="scientific">Aspergillus novofumigatus (strain IBT 16806)</name>
    <dbReference type="NCBI Taxonomy" id="1392255"/>
    <lineage>
        <taxon>Eukaryota</taxon>
        <taxon>Fungi</taxon>
        <taxon>Dikarya</taxon>
        <taxon>Ascomycota</taxon>
        <taxon>Pezizomycotina</taxon>
        <taxon>Eurotiomycetes</taxon>
        <taxon>Eurotiomycetidae</taxon>
        <taxon>Eurotiales</taxon>
        <taxon>Aspergillaceae</taxon>
        <taxon>Aspergillus</taxon>
        <taxon>Aspergillus subgen. Fumigati</taxon>
    </lineage>
</organism>
<keyword evidence="2" id="KW-0238">DNA-binding</keyword>
<dbReference type="GO" id="GO:0000978">
    <property type="term" value="F:RNA polymerase II cis-regulatory region sequence-specific DNA binding"/>
    <property type="evidence" value="ECO:0007669"/>
    <property type="project" value="TreeGrafter"/>
</dbReference>
<protein>
    <recommendedName>
        <fullName evidence="5">Zn(2)-C6 fungal-type domain-containing protein</fullName>
    </recommendedName>
</protein>
<sequence>MAKTARCRCIVPPHSKRNRVARACDWCRVHRIKCDSSLPCQNCRNRGKIERLRQLVQGLEEQLENATNTNTASDGDDLTIRKENRQVHTRTAHSAQTQRYGPSSAFYFIGRISAYPSTVFNEAEDDHNLQPNSANRPVGSETYLNSIEEDFFLNLIVDEAEFWEHYESPLVDIILTLCMQYGVALTLDSRVDPSFRSGRPDSHVDASDASIAGRWYYRRSQILLVSKLESPSIDHPAMSYLSVNMAHTTLALAVRTAHVPGLHLEPPENLPRPERELRKRICKTCMKLGPSCSVPDMPATCQLPADDHELARLSVSNNAACGNNRLLRTLVLAAHPVHLGFYYRRAEILAANDARVCTQIHRLWKSWRNSSHRRCTILRKWLRSVPDTMKTKRKDAPFICFPSTSLTSFNNTPLAEEHAVSGVNHTTAITHVLRQVLAATDFLKGWYEALQWQWKTLSMIGFILANSSHPSTPTALAAVSDAITVFEVFGKNFAVGTSRLPQHQPKPVP</sequence>
<dbReference type="Proteomes" id="UP000234474">
    <property type="component" value="Unassembled WGS sequence"/>
</dbReference>
<keyword evidence="3" id="KW-0804">Transcription</keyword>
<dbReference type="AlphaFoldDB" id="A0A2I1BU26"/>
<evidence type="ECO:0000256" key="1">
    <source>
        <dbReference type="ARBA" id="ARBA00023015"/>
    </source>
</evidence>
<dbReference type="CDD" id="cd00067">
    <property type="entry name" value="GAL4"/>
    <property type="match status" value="1"/>
</dbReference>
<keyword evidence="4" id="KW-0539">Nucleus</keyword>
<dbReference type="OrthoDB" id="2283488at2759"/>
<dbReference type="PANTHER" id="PTHR47424">
    <property type="entry name" value="REGULATORY PROTEIN GAL4"/>
    <property type="match status" value="1"/>
</dbReference>
<dbReference type="VEuPathDB" id="FungiDB:P174DRAFT_464646"/>
<dbReference type="PROSITE" id="PS50048">
    <property type="entry name" value="ZN2_CY6_FUNGAL_2"/>
    <property type="match status" value="1"/>
</dbReference>
<evidence type="ECO:0000313" key="6">
    <source>
        <dbReference type="EMBL" id="PKX88908.1"/>
    </source>
</evidence>
<evidence type="ECO:0000256" key="4">
    <source>
        <dbReference type="ARBA" id="ARBA00023242"/>
    </source>
</evidence>
<dbReference type="OMA" id="DWCRVHR"/>
<dbReference type="GO" id="GO:0008270">
    <property type="term" value="F:zinc ion binding"/>
    <property type="evidence" value="ECO:0007669"/>
    <property type="project" value="InterPro"/>
</dbReference>
<feature type="domain" description="Zn(2)-C6 fungal-type" evidence="5">
    <location>
        <begin position="23"/>
        <end position="47"/>
    </location>
</feature>
<dbReference type="SMART" id="SM00066">
    <property type="entry name" value="GAL4"/>
    <property type="match status" value="1"/>
</dbReference>
<comment type="caution">
    <text evidence="6">The sequence shown here is derived from an EMBL/GenBank/DDBJ whole genome shotgun (WGS) entry which is preliminary data.</text>
</comment>
<evidence type="ECO:0000256" key="2">
    <source>
        <dbReference type="ARBA" id="ARBA00023125"/>
    </source>
</evidence>
<keyword evidence="1" id="KW-0805">Transcription regulation</keyword>
<gene>
    <name evidence="6" type="ORF">P174DRAFT_464646</name>
</gene>
<evidence type="ECO:0000259" key="5">
    <source>
        <dbReference type="PROSITE" id="PS50048"/>
    </source>
</evidence>
<evidence type="ECO:0000256" key="3">
    <source>
        <dbReference type="ARBA" id="ARBA00023163"/>
    </source>
</evidence>
<dbReference type="Gene3D" id="4.10.240.10">
    <property type="entry name" value="Zn(2)-C6 fungal-type DNA-binding domain"/>
    <property type="match status" value="1"/>
</dbReference>
<dbReference type="RefSeq" id="XP_024677503.1">
    <property type="nucleotide sequence ID" value="XM_024830427.1"/>
</dbReference>